<organism evidence="3 4">
    <name type="scientific">Eiseniibacteriota bacterium</name>
    <dbReference type="NCBI Taxonomy" id="2212470"/>
    <lineage>
        <taxon>Bacteria</taxon>
        <taxon>Candidatus Eiseniibacteriota</taxon>
    </lineage>
</organism>
<reference evidence="3 4" key="1">
    <citation type="journal article" date="2019" name="Nat. Microbiol.">
        <title>Mediterranean grassland soil C-N compound turnover is dependent on rainfall and depth, and is mediated by genomically divergent microorganisms.</title>
        <authorList>
            <person name="Diamond S."/>
            <person name="Andeer P.F."/>
            <person name="Li Z."/>
            <person name="Crits-Christoph A."/>
            <person name="Burstein D."/>
            <person name="Anantharaman K."/>
            <person name="Lane K.R."/>
            <person name="Thomas B.C."/>
            <person name="Pan C."/>
            <person name="Northen T.R."/>
            <person name="Banfield J.F."/>
        </authorList>
    </citation>
    <scope>NUCLEOTIDE SEQUENCE [LARGE SCALE GENOMIC DNA]</scope>
    <source>
        <strain evidence="3">WS_10</strain>
    </source>
</reference>
<keyword evidence="2" id="KW-0732">Signal</keyword>
<sequence>MMAHRAIVVVVSLILLASLEDRAAAGDRERPPGEPLPEAQAPESRWAAPLPATVFKTHFNSGSGKYLFRGRGWDLGQIKKSFNTVIVDYGKPDLVDAARAAGLAVIVEFDEKDRFARGESVAPTVLAIIRQVEQHPGTIAAIRVADRLDEKVSPADALAYLEQTGGEFHRQIPGVPVLVDVEDWELTCGLPGQTSCLAHIADEYRFCTDSVLQAIYRSGCVDGFELAVNLKGDDAQAMFTAMRRARRLFPPPFRIYSRTATLSFDGGRYRGDPDRARKQVAAFVDAPLRAGADGIDLWAWHRPWKKELRTFLNKDGSANALWDRMVRAYAAASSSHAER</sequence>
<feature type="region of interest" description="Disordered" evidence="1">
    <location>
        <begin position="25"/>
        <end position="44"/>
    </location>
</feature>
<comment type="caution">
    <text evidence="3">The sequence shown here is derived from an EMBL/GenBank/DDBJ whole genome shotgun (WGS) entry which is preliminary data.</text>
</comment>
<accession>A0A538U5G8</accession>
<feature type="chain" id="PRO_5021985338" description="Glycoside-hydrolase family GH114 TIM-barrel domain-containing protein" evidence="2">
    <location>
        <begin position="24"/>
        <end position="339"/>
    </location>
</feature>
<evidence type="ECO:0000313" key="3">
    <source>
        <dbReference type="EMBL" id="TMQ71107.1"/>
    </source>
</evidence>
<dbReference type="EMBL" id="VBPA01000152">
    <property type="protein sequence ID" value="TMQ71107.1"/>
    <property type="molecule type" value="Genomic_DNA"/>
</dbReference>
<evidence type="ECO:0008006" key="5">
    <source>
        <dbReference type="Google" id="ProtNLM"/>
    </source>
</evidence>
<evidence type="ECO:0000256" key="2">
    <source>
        <dbReference type="SAM" id="SignalP"/>
    </source>
</evidence>
<name>A0A538U5G8_UNCEI</name>
<proteinExistence type="predicted"/>
<evidence type="ECO:0000256" key="1">
    <source>
        <dbReference type="SAM" id="MobiDB-lite"/>
    </source>
</evidence>
<feature type="signal peptide" evidence="2">
    <location>
        <begin position="1"/>
        <end position="23"/>
    </location>
</feature>
<dbReference type="AlphaFoldDB" id="A0A538U5G8"/>
<evidence type="ECO:0000313" key="4">
    <source>
        <dbReference type="Proteomes" id="UP000319836"/>
    </source>
</evidence>
<gene>
    <name evidence="3" type="ORF">E6K80_06530</name>
</gene>
<protein>
    <recommendedName>
        <fullName evidence="5">Glycoside-hydrolase family GH114 TIM-barrel domain-containing protein</fullName>
    </recommendedName>
</protein>
<dbReference type="Proteomes" id="UP000319836">
    <property type="component" value="Unassembled WGS sequence"/>
</dbReference>